<evidence type="ECO:0000313" key="2">
    <source>
        <dbReference type="EMBL" id="EGO53994.1"/>
    </source>
</evidence>
<gene>
    <name evidence="2" type="ORF">NEUTE1DRAFT_68315</name>
</gene>
<sequence length="281" mass="31280">MHSTESITSLDDDDDDDVRPASSRMPSAWFSGYRPFPPVINLYGNFSGVIDAVTTMKLCGADKNDFLYVVEIHHGLTPRGPLHFRPGLYLRNGTKTNAPILAAAGDEDREPLLMSTFSVKSLIMLPPPPDVEVKNPRDLVTEIMYAKKTSDGTVSFRFSIEVGLKMKSREEFEWRKLTGKDKTNTQHARFILVRPPPSSTSASSSYSTQEEIEVLADLTFCNVMSVNHLFVLELKGAAASGEMGDRWTLMVVVTALRLYWLRCYGKTNKAVVGIGQKLRGK</sequence>
<keyword evidence="3" id="KW-1185">Reference proteome</keyword>
<dbReference type="AlphaFoldDB" id="F8MVU6"/>
<reference evidence="3" key="1">
    <citation type="journal article" date="2011" name="Genetics">
        <title>Massive changes in genome architecture accompany the transition to self-fertility in the filamentous fungus Neurospora tetrasperma.</title>
        <authorList>
            <person name="Ellison C.E."/>
            <person name="Stajich J.E."/>
            <person name="Jacobson D.J."/>
            <person name="Natvig D.O."/>
            <person name="Lapidus A."/>
            <person name="Foster B."/>
            <person name="Aerts A."/>
            <person name="Riley R."/>
            <person name="Lindquist E.A."/>
            <person name="Grigoriev I.V."/>
            <person name="Taylor J.W."/>
        </authorList>
    </citation>
    <scope>NUCLEOTIDE SEQUENCE [LARGE SCALE GENOMIC DNA]</scope>
    <source>
        <strain evidence="3">FGSC 2508 / P0657</strain>
    </source>
</reference>
<proteinExistence type="predicted"/>
<dbReference type="RefSeq" id="XP_009854002.1">
    <property type="nucleotide sequence ID" value="XM_009855700.1"/>
</dbReference>
<dbReference type="EMBL" id="GL891307">
    <property type="protein sequence ID" value="EGO53994.1"/>
    <property type="molecule type" value="Genomic_DNA"/>
</dbReference>
<accession>F8MVU6</accession>
<dbReference type="Proteomes" id="UP000008065">
    <property type="component" value="Unassembled WGS sequence"/>
</dbReference>
<feature type="region of interest" description="Disordered" evidence="1">
    <location>
        <begin position="1"/>
        <end position="21"/>
    </location>
</feature>
<evidence type="ECO:0000313" key="3">
    <source>
        <dbReference type="Proteomes" id="UP000008065"/>
    </source>
</evidence>
<organism evidence="2 3">
    <name type="scientific">Neurospora tetrasperma (strain FGSC 2508 / ATCC MYA-4615 / P0657)</name>
    <dbReference type="NCBI Taxonomy" id="510951"/>
    <lineage>
        <taxon>Eukaryota</taxon>
        <taxon>Fungi</taxon>
        <taxon>Dikarya</taxon>
        <taxon>Ascomycota</taxon>
        <taxon>Pezizomycotina</taxon>
        <taxon>Sordariomycetes</taxon>
        <taxon>Sordariomycetidae</taxon>
        <taxon>Sordariales</taxon>
        <taxon>Sordariaceae</taxon>
        <taxon>Neurospora</taxon>
    </lineage>
</organism>
<dbReference type="VEuPathDB" id="FungiDB:NEUTE1DRAFT_68315"/>
<name>F8MVU6_NEUT8</name>
<dbReference type="OrthoDB" id="5073671at2759"/>
<dbReference type="HOGENOM" id="CLU_061850_1_0_1"/>
<evidence type="ECO:0000256" key="1">
    <source>
        <dbReference type="SAM" id="MobiDB-lite"/>
    </source>
</evidence>
<protein>
    <submittedName>
        <fullName evidence="2">Uncharacterized protein</fullName>
    </submittedName>
</protein>
<dbReference type="GeneID" id="20829313"/>
<dbReference type="KEGG" id="nte:NEUTE1DRAFT68315"/>